<dbReference type="PANTHER" id="PTHR43736:SF1">
    <property type="entry name" value="DIHYDRONEOPTERIN TRIPHOSPHATE DIPHOSPHATASE"/>
    <property type="match status" value="1"/>
</dbReference>
<dbReference type="PROSITE" id="PS51462">
    <property type="entry name" value="NUDIX"/>
    <property type="match status" value="1"/>
</dbReference>
<dbReference type="Proteomes" id="UP000290475">
    <property type="component" value="Unassembled WGS sequence"/>
</dbReference>
<proteinExistence type="inferred from homology"/>
<evidence type="ECO:0000259" key="2">
    <source>
        <dbReference type="PROSITE" id="PS51462"/>
    </source>
</evidence>
<organism evidence="3 5">
    <name type="scientific">Lacticaseibacillus chiayiensis</name>
    <dbReference type="NCBI Taxonomy" id="2100821"/>
    <lineage>
        <taxon>Bacteria</taxon>
        <taxon>Bacillati</taxon>
        <taxon>Bacillota</taxon>
        <taxon>Bacilli</taxon>
        <taxon>Lactobacillales</taxon>
        <taxon>Lactobacillaceae</taxon>
        <taxon>Lacticaseibacillus</taxon>
    </lineage>
</organism>
<protein>
    <submittedName>
        <fullName evidence="3">NUDIX hydrolase</fullName>
    </submittedName>
</protein>
<dbReference type="EMBL" id="MSSM01000013">
    <property type="protein sequence ID" value="RXT25556.1"/>
    <property type="molecule type" value="Genomic_DNA"/>
</dbReference>
<gene>
    <name evidence="3" type="ORF">BVJ53_06320</name>
    <name evidence="4" type="ORF">OFW50_04050</name>
</gene>
<keyword evidence="3" id="KW-0378">Hydrolase</keyword>
<reference evidence="4" key="2">
    <citation type="submission" date="2022-10" db="EMBL/GenBank/DDBJ databases">
        <title>Comparative genomic analysis and in-vitro probiotic properties of the potential probiotic L. chiayiensis AACE 3.</title>
        <authorList>
            <person name="Kang X."/>
        </authorList>
    </citation>
    <scope>NUCLEOTIDE SEQUENCE</scope>
    <source>
        <strain evidence="4">AACE 3</strain>
    </source>
</reference>
<dbReference type="InterPro" id="IPR015797">
    <property type="entry name" value="NUDIX_hydrolase-like_dom_sf"/>
</dbReference>
<dbReference type="RefSeq" id="WP_129301679.1">
    <property type="nucleotide sequence ID" value="NZ_CP074378.1"/>
</dbReference>
<dbReference type="SUPFAM" id="SSF55811">
    <property type="entry name" value="Nudix"/>
    <property type="match status" value="1"/>
</dbReference>
<evidence type="ECO:0000313" key="3">
    <source>
        <dbReference type="EMBL" id="RXT25556.1"/>
    </source>
</evidence>
<accession>A0A4Q1U221</accession>
<dbReference type="EMBL" id="CP107523">
    <property type="protein sequence ID" value="UYN57251.1"/>
    <property type="molecule type" value="Genomic_DNA"/>
</dbReference>
<dbReference type="Pfam" id="PF00293">
    <property type="entry name" value="NUDIX"/>
    <property type="match status" value="1"/>
</dbReference>
<dbReference type="AlphaFoldDB" id="A0A4Q1U221"/>
<evidence type="ECO:0000313" key="5">
    <source>
        <dbReference type="Proteomes" id="UP000290475"/>
    </source>
</evidence>
<sequence>MTHKTHRAFGCYGIATINQRLIVIRKNAGPYIHRFDLPGGSLDGPEPLEHDVLREFNEETGLTATIDRQLGATSFVYPWQYEHWTINQHICVFYMLTVTGGQLVKTVPQFIGQDSLGAQSVPLGKLSWDNASPLVMFAKDFLQSGQADLTTKTFREWTVLKEASAL</sequence>
<comment type="similarity">
    <text evidence="1">Belongs to the Nudix hydrolase family.</text>
</comment>
<evidence type="ECO:0000256" key="1">
    <source>
        <dbReference type="ARBA" id="ARBA00005582"/>
    </source>
</evidence>
<evidence type="ECO:0000313" key="4">
    <source>
        <dbReference type="EMBL" id="UYN57251.1"/>
    </source>
</evidence>
<dbReference type="InterPro" id="IPR000086">
    <property type="entry name" value="NUDIX_hydrolase_dom"/>
</dbReference>
<dbReference type="Proteomes" id="UP001164790">
    <property type="component" value="Chromosome"/>
</dbReference>
<dbReference type="GO" id="GO:0016787">
    <property type="term" value="F:hydrolase activity"/>
    <property type="evidence" value="ECO:0007669"/>
    <property type="project" value="UniProtKB-KW"/>
</dbReference>
<feature type="domain" description="Nudix hydrolase" evidence="2">
    <location>
        <begin position="4"/>
        <end position="143"/>
    </location>
</feature>
<evidence type="ECO:0000313" key="6">
    <source>
        <dbReference type="Proteomes" id="UP001164790"/>
    </source>
</evidence>
<dbReference type="Gene3D" id="3.90.79.10">
    <property type="entry name" value="Nucleoside Triphosphate Pyrophosphohydrolase"/>
    <property type="match status" value="1"/>
</dbReference>
<dbReference type="PANTHER" id="PTHR43736">
    <property type="entry name" value="ADP-RIBOSE PYROPHOSPHATASE"/>
    <property type="match status" value="1"/>
</dbReference>
<reference evidence="3 5" key="1">
    <citation type="submission" date="2017-01" db="EMBL/GenBank/DDBJ databases">
        <title>Lactobacillus chiayiensis sp. nov., a lactic acid bacterium isolated from compost.</title>
        <authorList>
            <person name="Huang C.-H."/>
        </authorList>
    </citation>
    <scope>NUCLEOTIDE SEQUENCE [LARGE SCALE GENOMIC DNA]</scope>
    <source>
        <strain evidence="5">chh01</strain>
        <strain evidence="3">Chh01</strain>
    </source>
</reference>
<keyword evidence="6" id="KW-1185">Reference proteome</keyword>
<name>A0A4Q1U221_9LACO</name>